<dbReference type="InterPro" id="IPR015358">
    <property type="entry name" value="Tscrpt_reg_MerR_DNA-bd"/>
</dbReference>
<dbReference type="EMBL" id="RIZI01000173">
    <property type="protein sequence ID" value="RNF60735.1"/>
    <property type="molecule type" value="Genomic_DNA"/>
</dbReference>
<dbReference type="InterPro" id="IPR009061">
    <property type="entry name" value="DNA-bd_dom_put_sf"/>
</dbReference>
<comment type="caution">
    <text evidence="5">The sequence shown here is derived from an EMBL/GenBank/DDBJ whole genome shotgun (WGS) entry which is preliminary data.</text>
</comment>
<feature type="domain" description="HTH merR-type" evidence="4">
    <location>
        <begin position="3"/>
        <end position="72"/>
    </location>
</feature>
<gene>
    <name evidence="5" type="ORF">EC580_08955</name>
</gene>
<dbReference type="SUPFAM" id="SSF46955">
    <property type="entry name" value="Putative DNA-binding domain"/>
    <property type="match status" value="1"/>
</dbReference>
<evidence type="ECO:0000256" key="2">
    <source>
        <dbReference type="ARBA" id="ARBA00023125"/>
    </source>
</evidence>
<accession>A0A3M8QXD8</accession>
<proteinExistence type="predicted"/>
<dbReference type="CDD" id="cd04770">
    <property type="entry name" value="HTH_HMRTR"/>
    <property type="match status" value="1"/>
</dbReference>
<dbReference type="SMART" id="SM00422">
    <property type="entry name" value="HTH_MERR"/>
    <property type="match status" value="1"/>
</dbReference>
<evidence type="ECO:0000256" key="3">
    <source>
        <dbReference type="ARBA" id="ARBA00023163"/>
    </source>
</evidence>
<dbReference type="GO" id="GO:0003677">
    <property type="term" value="F:DNA binding"/>
    <property type="evidence" value="ECO:0007669"/>
    <property type="project" value="UniProtKB-KW"/>
</dbReference>
<organism evidence="5">
    <name type="scientific">Acidithiobacillus sulfuriphilus</name>
    <dbReference type="NCBI Taxonomy" id="1867749"/>
    <lineage>
        <taxon>Bacteria</taxon>
        <taxon>Pseudomonadati</taxon>
        <taxon>Pseudomonadota</taxon>
        <taxon>Acidithiobacillia</taxon>
        <taxon>Acidithiobacillales</taxon>
        <taxon>Acidithiobacillaceae</taxon>
        <taxon>Acidithiobacillus</taxon>
    </lineage>
</organism>
<dbReference type="Gene3D" id="1.10.1660.10">
    <property type="match status" value="1"/>
</dbReference>
<dbReference type="PRINTS" id="PR00040">
    <property type="entry name" value="HTHMERR"/>
</dbReference>
<keyword evidence="2" id="KW-0238">DNA-binding</keyword>
<name>A0A3M8QXD8_9PROT</name>
<keyword evidence="1" id="KW-0805">Transcription regulation</keyword>
<reference evidence="5" key="1">
    <citation type="submission" date="2018-10" db="EMBL/GenBank/DDBJ databases">
        <title>Acidithiobacillus sulfuriphilus sp. nov.: an extremely acidophilic sulfur-oxidizing chemolithotroph isolated from a neutral pH environment.</title>
        <authorList>
            <person name="Falagan C."/>
            <person name="Moya-Beltran A."/>
            <person name="Quatrini R."/>
            <person name="Johnson D.B."/>
        </authorList>
    </citation>
    <scope>NUCLEOTIDE SEQUENCE [LARGE SCALE GENOMIC DNA]</scope>
    <source>
        <strain evidence="5">CJ-2</strain>
    </source>
</reference>
<sequence length="143" mass="15606">MVAITIGRLARESGLAPETLRYYERLGLIQPSQRSRANYRLYGTDAEGRLRFIRRAQALGFSLAEIRELLGLHAVANEDMARVKALAQIKIAEIDAKIGDLQRMRKGLAALDELCPGHGPTAACPILAALLGDDLPARHECCG</sequence>
<dbReference type="InterPro" id="IPR000551">
    <property type="entry name" value="MerR-type_HTH_dom"/>
</dbReference>
<dbReference type="RefSeq" id="WP_123104257.1">
    <property type="nucleotide sequence ID" value="NZ_CP127527.1"/>
</dbReference>
<dbReference type="PANTHER" id="PTHR30204">
    <property type="entry name" value="REDOX-CYCLING DRUG-SENSING TRANSCRIPTIONAL ACTIVATOR SOXR"/>
    <property type="match status" value="1"/>
</dbReference>
<protein>
    <submittedName>
        <fullName evidence="5">Heavy metal-responsive transcriptional regulator</fullName>
    </submittedName>
</protein>
<evidence type="ECO:0000256" key="1">
    <source>
        <dbReference type="ARBA" id="ARBA00023015"/>
    </source>
</evidence>
<evidence type="ECO:0000259" key="4">
    <source>
        <dbReference type="PROSITE" id="PS50937"/>
    </source>
</evidence>
<dbReference type="GO" id="GO:0003700">
    <property type="term" value="F:DNA-binding transcription factor activity"/>
    <property type="evidence" value="ECO:0007669"/>
    <property type="project" value="InterPro"/>
</dbReference>
<keyword evidence="3" id="KW-0804">Transcription</keyword>
<dbReference type="OrthoDB" id="5297305at2"/>
<dbReference type="PROSITE" id="PS00552">
    <property type="entry name" value="HTH_MERR_1"/>
    <property type="match status" value="1"/>
</dbReference>
<evidence type="ECO:0000313" key="5">
    <source>
        <dbReference type="EMBL" id="RNF60735.1"/>
    </source>
</evidence>
<dbReference type="Pfam" id="PF00376">
    <property type="entry name" value="MerR"/>
    <property type="match status" value="1"/>
</dbReference>
<dbReference type="AlphaFoldDB" id="A0A3M8QXD8"/>
<dbReference type="PANTHER" id="PTHR30204:SF94">
    <property type="entry name" value="HEAVY METAL-DEPENDENT TRANSCRIPTIONAL REGULATOR HI_0293-RELATED"/>
    <property type="match status" value="1"/>
</dbReference>
<dbReference type="InterPro" id="IPR047057">
    <property type="entry name" value="MerR_fam"/>
</dbReference>
<dbReference type="PROSITE" id="PS50937">
    <property type="entry name" value="HTH_MERR_2"/>
    <property type="match status" value="1"/>
</dbReference>
<dbReference type="Pfam" id="PF09278">
    <property type="entry name" value="MerR-DNA-bind"/>
    <property type="match status" value="1"/>
</dbReference>